<proteinExistence type="predicted"/>
<dbReference type="EMBL" id="CP000529">
    <property type="protein sequence ID" value="ABM38143.1"/>
    <property type="molecule type" value="Genomic_DNA"/>
</dbReference>
<dbReference type="SUPFAM" id="SSF56059">
    <property type="entry name" value="Glutathione synthetase ATP-binding domain-like"/>
    <property type="match status" value="1"/>
</dbReference>
<reference evidence="2" key="1">
    <citation type="journal article" date="2009" name="Environ. Microbiol.">
        <title>The genome of Polaromonas naphthalenivorans strain CJ2, isolated from coal tar-contaminated sediment, reveals physiological and metabolic versatility and evolution through extensive horizontal gene transfer.</title>
        <authorList>
            <person name="Yagi J.M."/>
            <person name="Sims D."/>
            <person name="Brettin T."/>
            <person name="Bruce D."/>
            <person name="Madsen E.L."/>
        </authorList>
    </citation>
    <scope>NUCLEOTIDE SEQUENCE [LARGE SCALE GENOMIC DNA]</scope>
    <source>
        <strain evidence="2">CJ2</strain>
    </source>
</reference>
<dbReference type="eggNOG" id="COG2308">
    <property type="taxonomic scope" value="Bacteria"/>
</dbReference>
<accession>A1VR65</accession>
<sequence length="440" mass="48506">MTQLMNPLPATPLAIASRHGVSIQALNSECFCISLDAEALRRALQSEMGQPDLFDLVRERCPYLFAARPVFVSQAHLARMAALVQAIESVVALPAYREEVLARSPAIARHGPGGALGVFFGYDFHVTEGGFGLIEINTNAGGAMLNAVLARAQRACCPAMEHLVPPLATAEALEARIVAMFRHEWALSGHARPLRSIAIVDEAPAQQYLYPEFLLFQQLFERHGLQAVIADPDEFSLRGGLLWHGELAIDLVYNRLTDFSLATPASAMLREAYLENAMVLTPHPQAHALYADKRNLVVLSDAKRLHALGVPQATQDVLLASIPHTEVVKLENAERLWSERRRLFFKPFAGFGGRAAYRGDKLTQRVWQEILAGDYIAQALVTPGERVISDQEPAQVLKFDLRDYTYDGQVQWVAARLYQGQTTNFRTPGGGFAPVYEGPA</sequence>
<protein>
    <submittedName>
        <fullName evidence="1">Uncharacterized protein</fullName>
    </submittedName>
</protein>
<dbReference type="STRING" id="365044.Pnap_2842"/>
<keyword evidence="2" id="KW-1185">Reference proteome</keyword>
<name>A1VR65_POLNA</name>
<organism evidence="1 2">
    <name type="scientific">Polaromonas naphthalenivorans (strain CJ2)</name>
    <dbReference type="NCBI Taxonomy" id="365044"/>
    <lineage>
        <taxon>Bacteria</taxon>
        <taxon>Pseudomonadati</taxon>
        <taxon>Pseudomonadota</taxon>
        <taxon>Betaproteobacteria</taxon>
        <taxon>Burkholderiales</taxon>
        <taxon>Comamonadaceae</taxon>
        <taxon>Polaromonas</taxon>
    </lineage>
</organism>
<dbReference type="Proteomes" id="UP000000644">
    <property type="component" value="Chromosome"/>
</dbReference>
<evidence type="ECO:0000313" key="1">
    <source>
        <dbReference type="EMBL" id="ABM38143.1"/>
    </source>
</evidence>
<dbReference type="AlphaFoldDB" id="A1VR65"/>
<dbReference type="HOGENOM" id="CLU_034373_0_0_4"/>
<gene>
    <name evidence="1" type="ordered locus">Pnap_2842</name>
</gene>
<dbReference type="KEGG" id="pna:Pnap_2842"/>
<evidence type="ECO:0000313" key="2">
    <source>
        <dbReference type="Proteomes" id="UP000000644"/>
    </source>
</evidence>
<dbReference type="RefSeq" id="WP_011802220.1">
    <property type="nucleotide sequence ID" value="NC_008781.1"/>
</dbReference>